<evidence type="ECO:0000259" key="2">
    <source>
        <dbReference type="PROSITE" id="PS50851"/>
    </source>
</evidence>
<dbReference type="PROSITE" id="PS50851">
    <property type="entry name" value="CHEW"/>
    <property type="match status" value="1"/>
</dbReference>
<dbReference type="PATRIC" id="fig|1121439.3.peg.2313"/>
<dbReference type="Proteomes" id="UP000014975">
    <property type="component" value="Unassembled WGS sequence"/>
</dbReference>
<feature type="compositionally biased region" description="Basic and acidic residues" evidence="1">
    <location>
        <begin position="10"/>
        <end position="19"/>
    </location>
</feature>
<gene>
    <name evidence="3" type="ORF">dsat_0945</name>
</gene>
<dbReference type="AlphaFoldDB" id="S7T4R8"/>
<comment type="caution">
    <text evidence="3">The sequence shown here is derived from an EMBL/GenBank/DDBJ whole genome shotgun (WGS) entry which is preliminary data.</text>
</comment>
<dbReference type="GO" id="GO:0007165">
    <property type="term" value="P:signal transduction"/>
    <property type="evidence" value="ECO:0007669"/>
    <property type="project" value="InterPro"/>
</dbReference>
<organism evidence="3 4">
    <name type="scientific">Alkalidesulfovibrio alkalitolerans DSM 16529</name>
    <dbReference type="NCBI Taxonomy" id="1121439"/>
    <lineage>
        <taxon>Bacteria</taxon>
        <taxon>Pseudomonadati</taxon>
        <taxon>Thermodesulfobacteriota</taxon>
        <taxon>Desulfovibrionia</taxon>
        <taxon>Desulfovibrionales</taxon>
        <taxon>Desulfovibrionaceae</taxon>
        <taxon>Alkalidesulfovibrio</taxon>
    </lineage>
</organism>
<keyword evidence="4" id="KW-1185">Reference proteome</keyword>
<dbReference type="OrthoDB" id="9790406at2"/>
<sequence length="231" mass="25116">MKTPEEYLEESVRPPEADKGQGGLTAAEQAFVEKYLGMAGAPDVSSLKRYDPRDADSVGGFVAPVAASTARKQVTDIEDPGLDDQLKRETELQLVSFRVDEQEFAVPIITIQEVIRAVPPTRLPAAPSFVEGVINLRGRVTPLISLRALLGMGGDVSGDRFIIVCGHKGLQMGMIVTSVVTMYRATQPEIEWGIEARVGIRADHLAGILKKDDRLINIISVDRLVARVLAK</sequence>
<dbReference type="InterPro" id="IPR002545">
    <property type="entry name" value="CheW-lke_dom"/>
</dbReference>
<dbReference type="SMART" id="SM00260">
    <property type="entry name" value="CheW"/>
    <property type="match status" value="1"/>
</dbReference>
<name>S7T4R8_9BACT</name>
<evidence type="ECO:0000313" key="4">
    <source>
        <dbReference type="Proteomes" id="UP000014975"/>
    </source>
</evidence>
<dbReference type="SUPFAM" id="SSF50341">
    <property type="entry name" value="CheW-like"/>
    <property type="match status" value="1"/>
</dbReference>
<proteinExistence type="predicted"/>
<reference evidence="3 4" key="1">
    <citation type="journal article" date="2013" name="Genome Announc.">
        <title>Draft genome sequences for three mercury-methylating, sulfate-reducing bacteria.</title>
        <authorList>
            <person name="Brown S.D."/>
            <person name="Hurt R.A.Jr."/>
            <person name="Gilmour C.C."/>
            <person name="Elias D.A."/>
        </authorList>
    </citation>
    <scope>NUCLEOTIDE SEQUENCE [LARGE SCALE GENOMIC DNA]</scope>
    <source>
        <strain evidence="3 4">DSM 16529</strain>
    </source>
</reference>
<dbReference type="GO" id="GO:0006935">
    <property type="term" value="P:chemotaxis"/>
    <property type="evidence" value="ECO:0007669"/>
    <property type="project" value="InterPro"/>
</dbReference>
<dbReference type="Gene3D" id="2.30.30.40">
    <property type="entry name" value="SH3 Domains"/>
    <property type="match status" value="1"/>
</dbReference>
<dbReference type="Pfam" id="PF01584">
    <property type="entry name" value="CheW"/>
    <property type="match status" value="1"/>
</dbReference>
<dbReference type="GO" id="GO:0005829">
    <property type="term" value="C:cytosol"/>
    <property type="evidence" value="ECO:0007669"/>
    <property type="project" value="TreeGrafter"/>
</dbReference>
<dbReference type="Gene3D" id="2.40.50.180">
    <property type="entry name" value="CheA-289, Domain 4"/>
    <property type="match status" value="1"/>
</dbReference>
<evidence type="ECO:0000256" key="1">
    <source>
        <dbReference type="SAM" id="MobiDB-lite"/>
    </source>
</evidence>
<dbReference type="InterPro" id="IPR036061">
    <property type="entry name" value="CheW-like_dom_sf"/>
</dbReference>
<dbReference type="InterPro" id="IPR039315">
    <property type="entry name" value="CheW"/>
</dbReference>
<dbReference type="STRING" id="1121439.dsat_0945"/>
<dbReference type="RefSeq" id="WP_020887642.1">
    <property type="nucleotide sequence ID" value="NZ_ATHI01000028.1"/>
</dbReference>
<feature type="domain" description="CheW-like" evidence="2">
    <location>
        <begin position="91"/>
        <end position="230"/>
    </location>
</feature>
<dbReference type="PANTHER" id="PTHR22617:SF23">
    <property type="entry name" value="CHEMOTAXIS PROTEIN CHEW"/>
    <property type="match status" value="1"/>
</dbReference>
<feature type="region of interest" description="Disordered" evidence="1">
    <location>
        <begin position="1"/>
        <end position="24"/>
    </location>
</feature>
<dbReference type="PANTHER" id="PTHR22617">
    <property type="entry name" value="CHEMOTAXIS SENSOR HISTIDINE KINASE-RELATED"/>
    <property type="match status" value="1"/>
</dbReference>
<dbReference type="EMBL" id="ATHI01000028">
    <property type="protein sequence ID" value="EPR31621.1"/>
    <property type="molecule type" value="Genomic_DNA"/>
</dbReference>
<accession>S7T4R8</accession>
<dbReference type="eggNOG" id="COG0835">
    <property type="taxonomic scope" value="Bacteria"/>
</dbReference>
<evidence type="ECO:0000313" key="3">
    <source>
        <dbReference type="EMBL" id="EPR31621.1"/>
    </source>
</evidence>
<protein>
    <submittedName>
        <fullName evidence="3">CheW protein</fullName>
    </submittedName>
</protein>